<dbReference type="Proteomes" id="UP001165384">
    <property type="component" value="Unassembled WGS sequence"/>
</dbReference>
<evidence type="ECO:0000259" key="1">
    <source>
        <dbReference type="PROSITE" id="PS50933"/>
    </source>
</evidence>
<dbReference type="PROSITE" id="PS50933">
    <property type="entry name" value="CHRD"/>
    <property type="match status" value="1"/>
</dbReference>
<dbReference type="Pfam" id="PF07452">
    <property type="entry name" value="CHRD"/>
    <property type="match status" value="1"/>
</dbReference>
<proteinExistence type="predicted"/>
<evidence type="ECO:0000313" key="2">
    <source>
        <dbReference type="EMBL" id="MCG2579091.1"/>
    </source>
</evidence>
<organism evidence="2 3">
    <name type="scientific">Dechloromonas hankyongensis</name>
    <dbReference type="NCBI Taxonomy" id="2908002"/>
    <lineage>
        <taxon>Bacteria</taxon>
        <taxon>Pseudomonadati</taxon>
        <taxon>Pseudomonadota</taxon>
        <taxon>Betaproteobacteria</taxon>
        <taxon>Rhodocyclales</taxon>
        <taxon>Azonexaceae</taxon>
        <taxon>Dechloromonas</taxon>
    </lineage>
</organism>
<gene>
    <name evidence="2" type="ORF">LZ012_19040</name>
</gene>
<feature type="domain" description="CHRD" evidence="1">
    <location>
        <begin position="30"/>
        <end position="148"/>
    </location>
</feature>
<name>A0ABS9K7D8_9RHOO</name>
<dbReference type="RefSeq" id="WP_275712545.1">
    <property type="nucleotide sequence ID" value="NZ_JAKLTN010000008.1"/>
</dbReference>
<evidence type="ECO:0000313" key="3">
    <source>
        <dbReference type="Proteomes" id="UP001165384"/>
    </source>
</evidence>
<reference evidence="2" key="1">
    <citation type="submission" date="2022-01" db="EMBL/GenBank/DDBJ databases">
        <authorList>
            <person name="Jo J.-H."/>
            <person name="Im W.-T."/>
        </authorList>
    </citation>
    <scope>NUCLEOTIDE SEQUENCE</scope>
    <source>
        <strain evidence="2">XY25</strain>
    </source>
</reference>
<comment type="caution">
    <text evidence="2">The sequence shown here is derived from an EMBL/GenBank/DDBJ whole genome shotgun (WGS) entry which is preliminary data.</text>
</comment>
<dbReference type="InterPro" id="IPR010895">
    <property type="entry name" value="CHRD"/>
</dbReference>
<keyword evidence="3" id="KW-1185">Reference proteome</keyword>
<dbReference type="EMBL" id="JAKLTN010000008">
    <property type="protein sequence ID" value="MCG2579091.1"/>
    <property type="molecule type" value="Genomic_DNA"/>
</dbReference>
<sequence>MNAFPNRRLALPGILAVATVLMATFFVPAWADDIKFKLSGDMEVPPVPTSASGDGMITIKPDMSVSGKVTTSGMNATMAHIHFGKTGVNGPVVITLTKSGDNGWMVPEGSKLSAEQYQAYKAGELYVNVHSAEFKPGEIRGQLMPPKAGY</sequence>
<dbReference type="SMART" id="SM00754">
    <property type="entry name" value="CHRD"/>
    <property type="match status" value="1"/>
</dbReference>
<protein>
    <submittedName>
        <fullName evidence="2">CHRD domain-containing protein</fullName>
    </submittedName>
</protein>
<accession>A0ABS9K7D8</accession>